<reference evidence="2" key="1">
    <citation type="submission" date="2022-12" db="EMBL/GenBank/DDBJ databases">
        <authorList>
            <person name="Alioto T."/>
            <person name="Alioto T."/>
            <person name="Gomez Garrido J."/>
        </authorList>
    </citation>
    <scope>NUCLEOTIDE SEQUENCE</scope>
</reference>
<sequence>MSDAVYAAKLPLPPPQAADCEPPYPLHILVIIKGTAGLQKSSQRITQQPEGTGALELSSLPGVKSLRPSSIPS</sequence>
<accession>A0AA35KHJ5</accession>
<gene>
    <name evidence="2" type="ORF">PODLI_1B038462</name>
</gene>
<organism evidence="2 3">
    <name type="scientific">Podarcis lilfordi</name>
    <name type="common">Lilford's wall lizard</name>
    <dbReference type="NCBI Taxonomy" id="74358"/>
    <lineage>
        <taxon>Eukaryota</taxon>
        <taxon>Metazoa</taxon>
        <taxon>Chordata</taxon>
        <taxon>Craniata</taxon>
        <taxon>Vertebrata</taxon>
        <taxon>Euteleostomi</taxon>
        <taxon>Lepidosauria</taxon>
        <taxon>Squamata</taxon>
        <taxon>Bifurcata</taxon>
        <taxon>Unidentata</taxon>
        <taxon>Episquamata</taxon>
        <taxon>Laterata</taxon>
        <taxon>Lacertibaenia</taxon>
        <taxon>Lacertidae</taxon>
        <taxon>Podarcis</taxon>
    </lineage>
</organism>
<protein>
    <submittedName>
        <fullName evidence="2">Uncharacterized protein</fullName>
    </submittedName>
</protein>
<evidence type="ECO:0000313" key="3">
    <source>
        <dbReference type="Proteomes" id="UP001178461"/>
    </source>
</evidence>
<feature type="region of interest" description="Disordered" evidence="1">
    <location>
        <begin position="41"/>
        <end position="73"/>
    </location>
</feature>
<keyword evidence="3" id="KW-1185">Reference proteome</keyword>
<dbReference type="AlphaFoldDB" id="A0AA35KHJ5"/>
<evidence type="ECO:0000256" key="1">
    <source>
        <dbReference type="SAM" id="MobiDB-lite"/>
    </source>
</evidence>
<dbReference type="EMBL" id="OX395131">
    <property type="protein sequence ID" value="CAI5777552.1"/>
    <property type="molecule type" value="Genomic_DNA"/>
</dbReference>
<evidence type="ECO:0000313" key="2">
    <source>
        <dbReference type="EMBL" id="CAI5777552.1"/>
    </source>
</evidence>
<feature type="compositionally biased region" description="Polar residues" evidence="1">
    <location>
        <begin position="41"/>
        <end position="50"/>
    </location>
</feature>
<dbReference type="Proteomes" id="UP001178461">
    <property type="component" value="Chromosome 6"/>
</dbReference>
<name>A0AA35KHJ5_9SAUR</name>
<proteinExistence type="predicted"/>